<evidence type="ECO:0000256" key="1">
    <source>
        <dbReference type="SAM" id="MobiDB-lite"/>
    </source>
</evidence>
<feature type="region of interest" description="Disordered" evidence="1">
    <location>
        <begin position="49"/>
        <end position="158"/>
    </location>
</feature>
<sequence>MKNDAQKDESTAGTDMTCQILLIKFLDVSAVLRACCASVHSFLVWPRPQERRVTPRRASPWKTRANPGPDALTAPPRKNRSEKGAATQTAPSPIVWKNPAKKAPPPVVWPDCANHRRHASSSSTPAVMLPPRGNADLDHPEHSDLSLPPPPPETVRPVSPCDVLLHEFGERGTAFVG</sequence>
<name>A0ABQ8U2U6_9EUKA</name>
<protein>
    <submittedName>
        <fullName evidence="2">Uncharacterized protein</fullName>
    </submittedName>
</protein>
<evidence type="ECO:0000313" key="2">
    <source>
        <dbReference type="EMBL" id="KAJ4453595.1"/>
    </source>
</evidence>
<gene>
    <name evidence="2" type="ORF">PAPYR_11898</name>
</gene>
<accession>A0ABQ8U2U6</accession>
<keyword evidence="3" id="KW-1185">Reference proteome</keyword>
<proteinExistence type="predicted"/>
<dbReference type="EMBL" id="JAPMOS010000240">
    <property type="protein sequence ID" value="KAJ4453595.1"/>
    <property type="molecule type" value="Genomic_DNA"/>
</dbReference>
<dbReference type="Proteomes" id="UP001141327">
    <property type="component" value="Unassembled WGS sequence"/>
</dbReference>
<comment type="caution">
    <text evidence="2">The sequence shown here is derived from an EMBL/GenBank/DDBJ whole genome shotgun (WGS) entry which is preliminary data.</text>
</comment>
<evidence type="ECO:0000313" key="3">
    <source>
        <dbReference type="Proteomes" id="UP001141327"/>
    </source>
</evidence>
<reference evidence="2" key="1">
    <citation type="journal article" date="2022" name="bioRxiv">
        <title>Genomics of Preaxostyla Flagellates Illuminates Evolutionary Transitions and the Path Towards Mitochondrial Loss.</title>
        <authorList>
            <person name="Novak L.V.F."/>
            <person name="Treitli S.C."/>
            <person name="Pyrih J."/>
            <person name="Halakuc P."/>
            <person name="Pipaliya S.V."/>
            <person name="Vacek V."/>
            <person name="Brzon O."/>
            <person name="Soukal P."/>
            <person name="Eme L."/>
            <person name="Dacks J.B."/>
            <person name="Karnkowska A."/>
            <person name="Elias M."/>
            <person name="Hampl V."/>
        </authorList>
    </citation>
    <scope>NUCLEOTIDE SEQUENCE</scope>
    <source>
        <strain evidence="2">RCP-MX</strain>
    </source>
</reference>
<organism evidence="2 3">
    <name type="scientific">Paratrimastix pyriformis</name>
    <dbReference type="NCBI Taxonomy" id="342808"/>
    <lineage>
        <taxon>Eukaryota</taxon>
        <taxon>Metamonada</taxon>
        <taxon>Preaxostyla</taxon>
        <taxon>Paratrimastigidae</taxon>
        <taxon>Paratrimastix</taxon>
    </lineage>
</organism>
<feature type="compositionally biased region" description="Basic and acidic residues" evidence="1">
    <location>
        <begin position="135"/>
        <end position="144"/>
    </location>
</feature>